<evidence type="ECO:0000313" key="14">
    <source>
        <dbReference type="Proteomes" id="UP000516443"/>
    </source>
</evidence>
<evidence type="ECO:0000256" key="8">
    <source>
        <dbReference type="ARBA" id="ARBA00023093"/>
    </source>
</evidence>
<dbReference type="EMBL" id="MN411633">
    <property type="protein sequence ID" value="QNQ79246.1"/>
    <property type="molecule type" value="Genomic_DNA"/>
</dbReference>
<evidence type="ECO:0000256" key="2">
    <source>
        <dbReference type="ARBA" id="ARBA00022553"/>
    </source>
</evidence>
<sequence length="553" mass="61677">MANPVTQASLQARPSANQAWDETFKRLMSVTGRGNFKNLPRASRFDAILETVVPSRHDPTHEKVLAVVDALVTNGAIRQDEAGQLFDALLMRVSHYNSFNVQGNLDRLVRDVKEAVSAKERSSRGPQIGSLVALNGFLSTLPATVSKGQDDYVAFLGALRLLVTEAPQTEVYKSGSDYFLQTSRQGAQTVNLTSAFDNLQDLWGVRSPQLGTTSVSSLLSPNTRLLLLMVAPFTDSISLSRDSYLGYLLNLYRETLAHRHVDEQTFNEVAEVSRAMGEENVDNLRSTLNFLLTNNQRRHNRHDYTLTPEEERILRYVQQSVSLFLMQDGATPSGALDLTSANMDTSLYTRHRLFINRLMDYLHRAAAMSPDYFTSAVLNPHWLPPEGFFTGHFEIPEPEDLYDWDATGDELAPFVGQAKTESEAPRSLQSHLSMPSLGSLWSLSSRRTVASRPVSRASSVRAATPEDFRELLREPGNKNRNAELGLDSLADRFNRTWQTYRQEQEGASYRPRRLTGRVVNGELVSDFEDDDEGSEAGLAGSGNPFAHLCPRGF</sequence>
<keyword evidence="2" id="KW-0597">Phosphoprotein</keyword>
<keyword evidence="6" id="KW-0946">Virion</keyword>
<proteinExistence type="inferred from homology"/>
<organism evidence="11 14">
    <name type="scientific">Mastadenovirus porcusquartum</name>
    <dbReference type="NCBI Taxonomy" id="3241439"/>
    <lineage>
        <taxon>Viruses</taxon>
        <taxon>Varidnaviria</taxon>
        <taxon>Bamfordvirae</taxon>
        <taxon>Preplasmiviricota</taxon>
        <taxon>Polisuviricotina</taxon>
        <taxon>Pharingeaviricetes</taxon>
        <taxon>Rowavirales</taxon>
        <taxon>Adenoviridae</taxon>
        <taxon>Mastadenovirus</taxon>
    </lineage>
</organism>
<evidence type="ECO:0000256" key="1">
    <source>
        <dbReference type="ARBA" id="ARBA00010762"/>
    </source>
</evidence>
<accession>A0A7H0S537</accession>
<dbReference type="InterPro" id="IPR043053">
    <property type="entry name" value="Hex_IIIa_N"/>
</dbReference>
<dbReference type="InterPro" id="IPR003479">
    <property type="entry name" value="Hex_IIIa"/>
</dbReference>
<evidence type="ECO:0000256" key="6">
    <source>
        <dbReference type="ARBA" id="ARBA00022844"/>
    </source>
</evidence>
<keyword evidence="8" id="KW-1232">Capsid decoration protein</keyword>
<evidence type="ECO:0000313" key="13">
    <source>
        <dbReference type="Proteomes" id="UP000516357"/>
    </source>
</evidence>
<evidence type="ECO:0000256" key="7">
    <source>
        <dbReference type="ARBA" id="ARBA00022921"/>
    </source>
</evidence>
<evidence type="ECO:0000256" key="4">
    <source>
        <dbReference type="ARBA" id="ARBA00022562"/>
    </source>
</evidence>
<dbReference type="EMBL" id="MN411632">
    <property type="protein sequence ID" value="QNQ79211.1"/>
    <property type="molecule type" value="Genomic_DNA"/>
</dbReference>
<protein>
    <submittedName>
        <fullName evidence="11">L1 pIIIa capsid protein</fullName>
    </submittedName>
</protein>
<name>A0A7H0S537_9ADEN</name>
<keyword evidence="5" id="KW-1188">Viral release from host cell</keyword>
<evidence type="ECO:0000256" key="3">
    <source>
        <dbReference type="ARBA" id="ARBA00022561"/>
    </source>
</evidence>
<dbReference type="Pfam" id="PF02455">
    <property type="entry name" value="Hex_IIIa"/>
    <property type="match status" value="1"/>
</dbReference>
<dbReference type="Proteomes" id="UP000516357">
    <property type="component" value="Segment"/>
</dbReference>
<evidence type="ECO:0000256" key="5">
    <source>
        <dbReference type="ARBA" id="ARBA00022612"/>
    </source>
</evidence>
<comment type="subunit">
    <text evidence="10">Interacts with hexon proteins; this interaction tethers the peripentonal hexons to hexons situated in the facet. Interacts with the penton protein (via N-terminus). Interacts with packaging protein 3; this interaction is required to promote correct genome packaging.</text>
</comment>
<dbReference type="Gene3D" id="1.20.120.1500">
    <property type="entry name" value="Pre-hexon-linking protein IIIa"/>
    <property type="match status" value="1"/>
</dbReference>
<keyword evidence="4" id="KW-1048">Host nucleus</keyword>
<keyword evidence="9" id="KW-0231">Viral genome packaging</keyword>
<evidence type="ECO:0000313" key="11">
    <source>
        <dbReference type="EMBL" id="QNQ79211.1"/>
    </source>
</evidence>
<dbReference type="GO" id="GO:0098021">
    <property type="term" value="C:viral capsid, decoration"/>
    <property type="evidence" value="ECO:0007669"/>
    <property type="project" value="UniProtKB-KW"/>
</dbReference>
<comment type="similarity">
    <text evidence="1">Belongs to the adenoviridae hexon-linking protein IIIa family.</text>
</comment>
<reference evidence="13 14" key="1">
    <citation type="submission" date="2019-09" db="EMBL/GenBank/DDBJ databases">
        <title>Genome sequence of porcine adenovirus 4 strain Kasza: fibre comparable to that of strain NADC-1, including a longer RGD-containing and a galectin domains.</title>
        <authorList>
            <person name="Papp T."/>
            <person name="Custers J."/>
            <person name="Harrach B."/>
        </authorList>
    </citation>
    <scope>NUCLEOTIDE SEQUENCE [LARGE SCALE GENOMIC DNA]</scope>
    <source>
        <strain evidence="11 14">Kasza_vL</strain>
        <strain evidence="12 13">Kasza_vS</strain>
    </source>
</reference>
<keyword evidence="7" id="KW-0426">Late protein</keyword>
<evidence type="ECO:0000256" key="10">
    <source>
        <dbReference type="ARBA" id="ARBA00046738"/>
    </source>
</evidence>
<evidence type="ECO:0000313" key="12">
    <source>
        <dbReference type="EMBL" id="QNQ79246.1"/>
    </source>
</evidence>
<evidence type="ECO:0000256" key="9">
    <source>
        <dbReference type="ARBA" id="ARBA00023219"/>
    </source>
</evidence>
<dbReference type="Proteomes" id="UP000516443">
    <property type="component" value="Segment"/>
</dbReference>
<keyword evidence="3" id="KW-0167">Capsid protein</keyword>